<name>A0A3N9UJ26_9BACI</name>
<dbReference type="OrthoDB" id="525131at2"/>
<dbReference type="RefSeq" id="WP_124761391.1">
    <property type="nucleotide sequence ID" value="NZ_JAFBDY010000001.1"/>
</dbReference>
<comment type="caution">
    <text evidence="1">The sequence shown here is derived from an EMBL/GenBank/DDBJ whole genome shotgun (WGS) entry which is preliminary data.</text>
</comment>
<dbReference type="InterPro" id="IPR017853">
    <property type="entry name" value="GH"/>
</dbReference>
<gene>
    <name evidence="1" type="ORF">EBB45_00090</name>
</gene>
<evidence type="ECO:0000313" key="2">
    <source>
        <dbReference type="Proteomes" id="UP000274033"/>
    </source>
</evidence>
<evidence type="ECO:0000313" key="1">
    <source>
        <dbReference type="EMBL" id="RQW75994.1"/>
    </source>
</evidence>
<sequence>MTTLGITFGIYPLSVAGTPFGLAVGPADDYNKIQLALTDLQGDSKQVYPRTYLIYSKEWESKMLENAERYFEFNLLGDLTIGCGDWTNNDEQEIDLNNWLKFIRQVINKYGSQLNSIQITNEPNLSFMEGSKSYIMQALIEGVIAAKQEAQLLNLPLKIGFGSVPESPASVPHFWTNFAKAVDSTTFIESVDFVGHNFYVDVFEDKPLDLNEITASIEHTLRDLRENLTTVGIPVSVPIRVTENGWPTGMNPVAGIERSYERQSVVLHTVIRTIYDLRMEFNITHYALFGLRDADSSKDDLFHQYGIVRDDYSPKPAYNTFKKLIQVLGL</sequence>
<reference evidence="1 2" key="1">
    <citation type="journal article" date="2013" name="J. Microbiol.">
        <title>Lysinibacillus chungkukjangi sp. nov., isolated from Chungkukjang, Korean fermented soybean food.</title>
        <authorList>
            <person name="Kim S.J."/>
            <person name="Jang Y.H."/>
            <person name="Hamada M."/>
            <person name="Ahn J.H."/>
            <person name="Weon H.Y."/>
            <person name="Suzuki K."/>
            <person name="Whang K.S."/>
            <person name="Kwon S.W."/>
        </authorList>
    </citation>
    <scope>NUCLEOTIDE SEQUENCE [LARGE SCALE GENOMIC DNA]</scope>
    <source>
        <strain evidence="1 2">MCCC 1A12701</strain>
    </source>
</reference>
<accession>A0A3N9UJ26</accession>
<protein>
    <submittedName>
        <fullName evidence="1">Uncharacterized protein</fullName>
    </submittedName>
</protein>
<keyword evidence="2" id="KW-1185">Reference proteome</keyword>
<proteinExistence type="predicted"/>
<dbReference type="AlphaFoldDB" id="A0A3N9UJ26"/>
<dbReference type="Proteomes" id="UP000274033">
    <property type="component" value="Unassembled WGS sequence"/>
</dbReference>
<dbReference type="EMBL" id="RRCT01000001">
    <property type="protein sequence ID" value="RQW75994.1"/>
    <property type="molecule type" value="Genomic_DNA"/>
</dbReference>
<dbReference type="SUPFAM" id="SSF51445">
    <property type="entry name" value="(Trans)glycosidases"/>
    <property type="match status" value="1"/>
</dbReference>
<dbReference type="Gene3D" id="3.20.20.80">
    <property type="entry name" value="Glycosidases"/>
    <property type="match status" value="1"/>
</dbReference>
<organism evidence="1 2">
    <name type="scientific">Lysinibacillus composti</name>
    <dbReference type="NCBI Taxonomy" id="720633"/>
    <lineage>
        <taxon>Bacteria</taxon>
        <taxon>Bacillati</taxon>
        <taxon>Bacillota</taxon>
        <taxon>Bacilli</taxon>
        <taxon>Bacillales</taxon>
        <taxon>Bacillaceae</taxon>
        <taxon>Lysinibacillus</taxon>
    </lineage>
</organism>